<dbReference type="SUPFAM" id="SSF52058">
    <property type="entry name" value="L domain-like"/>
    <property type="match status" value="2"/>
</dbReference>
<dbReference type="Proteomes" id="UP000249300">
    <property type="component" value="Chromosome 1"/>
</dbReference>
<gene>
    <name evidence="2" type="ORF">NCTC12858_00604</name>
</gene>
<keyword evidence="3" id="KW-1185">Reference proteome</keyword>
<evidence type="ECO:0008006" key="4">
    <source>
        <dbReference type="Google" id="ProtNLM"/>
    </source>
</evidence>
<accession>A0A2X4PKE9</accession>
<sequence length="873" mass="94524">MNRKKNHYLLGFVIPAVCSAFVVNTPANASALRPLSYATHSVRAEEPAEAFAEEAVEVVEMTEAGKLKEKLGEKLATVKSLKVKGPINVVDLRVIKTDMTAVESVDLEDANIQEHKEGTSTYAANEIGGFQFSQVEKITKFVFPKSLKTIGRKAFMGSKLKEVILPEGLETLTKEAFQGSVDLKKVVLPGSLRVVTYSAFSGCKALESLTLNEGIQEIESTAFKNCNALTAVSFPSTITKVQGSAFNNCKALKEVTSLATTPPSLEASAFAQEVFDGAKLLVAKGSLDKYRADEKWNKFKTIEEVQGEVIVDPNQIVAMETAGQLAIKLEGKLDKVEALKVTGKINAEDLKTMKEMVKLAEIDLSEAQIEGTETAAANTIGEAQFSGKAILTRFVFPMNLVKIEKEAFKGTTLAEVALPETLTDLGESAFMDCAELSGLTLPASLSTLGSDVIKGCPKVTILTSKPTTPPTATAAAFEGLYSTLELRIPAEAKAAYKAHEMWSKFTNVKDLEGNPISEDPAIFTITMDEAGKLKDLLTEDQKNTLTAIKVNGPINVRDLRTLKKELILIEKIDLADANIEAVTIGEKEYPANSFEESQFEEKRTLKYFIFPKTIKRITANAFKGSGLVEAILPEGLEMIDGIYAFAFCSNLTKASIPASLKVLPAYTFVSNANLQEVTFKAGLEEIQNRAFSGCKMLSSVSLPETLKSLEGGAFKGCVPLTELTLPASLQKLGKDVVKECPNLTKLVCLPTTPPEAPVDAFEAVLYQNLELRIPKEAFEAYDSHAAWSQFRNLKDLEGKPLAIDNELSKISGVRVAGNVISIEVSGMSTLVIYDVLGREIYPLSLVASKAEVNVKTGAYIVVLNGKATKVMVD</sequence>
<keyword evidence="1" id="KW-0732">Signal</keyword>
<dbReference type="InterPro" id="IPR026906">
    <property type="entry name" value="LRR_5"/>
</dbReference>
<dbReference type="EMBL" id="LS483447">
    <property type="protein sequence ID" value="SQH72775.1"/>
    <property type="molecule type" value="Genomic_DNA"/>
</dbReference>
<dbReference type="InterPro" id="IPR053139">
    <property type="entry name" value="Surface_bspA-like"/>
</dbReference>
<feature type="chain" id="PRO_5016182517" description="Leucine-rich repeat domain-containing protein" evidence="1">
    <location>
        <begin position="30"/>
        <end position="873"/>
    </location>
</feature>
<protein>
    <recommendedName>
        <fullName evidence="4">Leucine-rich repeat domain-containing protein</fullName>
    </recommendedName>
</protein>
<dbReference type="RefSeq" id="WP_023937891.1">
    <property type="nucleotide sequence ID" value="NZ_FUXH01000002.1"/>
</dbReference>
<evidence type="ECO:0000256" key="1">
    <source>
        <dbReference type="SAM" id="SignalP"/>
    </source>
</evidence>
<feature type="signal peptide" evidence="1">
    <location>
        <begin position="1"/>
        <end position="29"/>
    </location>
</feature>
<name>A0A2X4PKE9_9PORP</name>
<organism evidence="2 3">
    <name type="scientific">Porphyromonas crevioricanis</name>
    <dbReference type="NCBI Taxonomy" id="393921"/>
    <lineage>
        <taxon>Bacteria</taxon>
        <taxon>Pseudomonadati</taxon>
        <taxon>Bacteroidota</taxon>
        <taxon>Bacteroidia</taxon>
        <taxon>Bacteroidales</taxon>
        <taxon>Porphyromonadaceae</taxon>
        <taxon>Porphyromonas</taxon>
    </lineage>
</organism>
<dbReference type="PANTHER" id="PTHR45661">
    <property type="entry name" value="SURFACE ANTIGEN"/>
    <property type="match status" value="1"/>
</dbReference>
<dbReference type="Pfam" id="PF13306">
    <property type="entry name" value="LRR_5"/>
    <property type="match status" value="3"/>
</dbReference>
<dbReference type="Gene3D" id="3.80.10.10">
    <property type="entry name" value="Ribonuclease Inhibitor"/>
    <property type="match status" value="5"/>
</dbReference>
<dbReference type="Gene3D" id="3.40.50.12480">
    <property type="match status" value="1"/>
</dbReference>
<dbReference type="InterPro" id="IPR032675">
    <property type="entry name" value="LRR_dom_sf"/>
</dbReference>
<dbReference type="AlphaFoldDB" id="A0A2X4PKE9"/>
<evidence type="ECO:0000313" key="2">
    <source>
        <dbReference type="EMBL" id="SQH72775.1"/>
    </source>
</evidence>
<dbReference type="KEGG" id="pcre:NCTC12858_00604"/>
<dbReference type="PANTHER" id="PTHR45661:SF3">
    <property type="entry name" value="IG-LIKE DOMAIN-CONTAINING PROTEIN"/>
    <property type="match status" value="1"/>
</dbReference>
<reference evidence="2 3" key="1">
    <citation type="submission" date="2018-06" db="EMBL/GenBank/DDBJ databases">
        <authorList>
            <consortium name="Pathogen Informatics"/>
            <person name="Doyle S."/>
        </authorList>
    </citation>
    <scope>NUCLEOTIDE SEQUENCE [LARGE SCALE GENOMIC DNA]</scope>
    <source>
        <strain evidence="2 3">NCTC12858</strain>
    </source>
</reference>
<evidence type="ECO:0000313" key="3">
    <source>
        <dbReference type="Proteomes" id="UP000249300"/>
    </source>
</evidence>
<proteinExistence type="predicted"/>